<keyword evidence="2" id="KW-0812">Transmembrane</keyword>
<organism evidence="3 4">
    <name type="scientific">Gluconobacter vitians</name>
    <dbReference type="NCBI Taxonomy" id="2728102"/>
    <lineage>
        <taxon>Bacteria</taxon>
        <taxon>Pseudomonadati</taxon>
        <taxon>Pseudomonadota</taxon>
        <taxon>Alphaproteobacteria</taxon>
        <taxon>Acetobacterales</taxon>
        <taxon>Acetobacteraceae</taxon>
        <taxon>Gluconobacter</taxon>
    </lineage>
</organism>
<accession>A0ABR9Y8I0</accession>
<evidence type="ECO:0000313" key="3">
    <source>
        <dbReference type="EMBL" id="MBF0860071.1"/>
    </source>
</evidence>
<feature type="compositionally biased region" description="Basic and acidic residues" evidence="1">
    <location>
        <begin position="72"/>
        <end position="84"/>
    </location>
</feature>
<feature type="compositionally biased region" description="Polar residues" evidence="1">
    <location>
        <begin position="50"/>
        <end position="61"/>
    </location>
</feature>
<keyword evidence="2" id="KW-1133">Transmembrane helix</keyword>
<keyword evidence="4" id="KW-1185">Reference proteome</keyword>
<sequence length="106" mass="10412">MMKNRIAWGLGAGALVMGLGVIGLSLRNPHAMQAQAGRPDPCASAAGQAQRPQNCSDSGHSSGAVYIPTSTRRSDDKSGGHGDGDEGSAGHAGFGESAGGHAGGGE</sequence>
<evidence type="ECO:0000256" key="1">
    <source>
        <dbReference type="SAM" id="MobiDB-lite"/>
    </source>
</evidence>
<evidence type="ECO:0000256" key="2">
    <source>
        <dbReference type="SAM" id="Phobius"/>
    </source>
</evidence>
<reference evidence="3 4" key="2">
    <citation type="submission" date="2020-11" db="EMBL/GenBank/DDBJ databases">
        <title>Description of novel Gluconobacter species.</title>
        <authorList>
            <person name="Cleenwerck I."/>
            <person name="Cnockaert M."/>
            <person name="Borremans W."/>
            <person name="Wieme A.D."/>
            <person name="De Vuyst L."/>
            <person name="Vandamme P."/>
        </authorList>
    </citation>
    <scope>NUCLEOTIDE SEQUENCE [LARGE SCALE GENOMIC DNA]</scope>
    <source>
        <strain evidence="3 4">LMG 31484</strain>
    </source>
</reference>
<dbReference type="EMBL" id="JABCQG010000020">
    <property type="protein sequence ID" value="MBF0860071.1"/>
    <property type="molecule type" value="Genomic_DNA"/>
</dbReference>
<protein>
    <submittedName>
        <fullName evidence="3">Uncharacterized protein</fullName>
    </submittedName>
</protein>
<feature type="region of interest" description="Disordered" evidence="1">
    <location>
        <begin position="32"/>
        <end position="106"/>
    </location>
</feature>
<comment type="caution">
    <text evidence="3">The sequence shown here is derived from an EMBL/GenBank/DDBJ whole genome shotgun (WGS) entry which is preliminary data.</text>
</comment>
<gene>
    <name evidence="3" type="ORF">HKD24_12725</name>
</gene>
<reference evidence="4" key="1">
    <citation type="submission" date="2020-04" db="EMBL/GenBank/DDBJ databases">
        <title>Description of novel Gluconacetobacter.</title>
        <authorList>
            <person name="Sombolestani A."/>
        </authorList>
    </citation>
    <scope>NUCLEOTIDE SEQUENCE [LARGE SCALE GENOMIC DNA]</scope>
    <source>
        <strain evidence="4">LMG 31484</strain>
    </source>
</reference>
<keyword evidence="2" id="KW-0472">Membrane</keyword>
<name>A0ABR9Y8I0_9PROT</name>
<evidence type="ECO:0000313" key="4">
    <source>
        <dbReference type="Proteomes" id="UP000623107"/>
    </source>
</evidence>
<feature type="compositionally biased region" description="Gly residues" evidence="1">
    <location>
        <begin position="90"/>
        <end position="106"/>
    </location>
</feature>
<feature type="transmembrane region" description="Helical" evidence="2">
    <location>
        <begin position="6"/>
        <end position="26"/>
    </location>
</feature>
<dbReference type="RefSeq" id="WP_194260618.1">
    <property type="nucleotide sequence ID" value="NZ_JABCQG010000020.1"/>
</dbReference>
<dbReference type="Proteomes" id="UP000623107">
    <property type="component" value="Unassembled WGS sequence"/>
</dbReference>
<proteinExistence type="predicted"/>